<dbReference type="KEGG" id="dee:HQN60_12030"/>
<keyword evidence="2" id="KW-0378">Hydrolase</keyword>
<evidence type="ECO:0000256" key="2">
    <source>
        <dbReference type="ARBA" id="ARBA00022801"/>
    </source>
</evidence>
<proteinExistence type="inferred from homology"/>
<dbReference type="InterPro" id="IPR029069">
    <property type="entry name" value="HotDog_dom_sf"/>
</dbReference>
<dbReference type="CDD" id="cd00586">
    <property type="entry name" value="4HBT"/>
    <property type="match status" value="1"/>
</dbReference>
<evidence type="ECO:0000313" key="3">
    <source>
        <dbReference type="EMBL" id="QKJ67371.1"/>
    </source>
</evidence>
<evidence type="ECO:0000313" key="4">
    <source>
        <dbReference type="Proteomes" id="UP000504844"/>
    </source>
</evidence>
<dbReference type="PANTHER" id="PTHR31793:SF27">
    <property type="entry name" value="NOVEL THIOESTERASE SUPERFAMILY DOMAIN AND SAPOSIN A-TYPE DOMAIN CONTAINING PROTEIN (0610012H03RIK)"/>
    <property type="match status" value="1"/>
</dbReference>
<protein>
    <submittedName>
        <fullName evidence="3">Acyl-CoA thioesterase</fullName>
    </submittedName>
</protein>
<name>A0A6M8SRS3_9NEIS</name>
<organism evidence="3 4">
    <name type="scientific">Deefgea piscis</name>
    <dbReference type="NCBI Taxonomy" id="2739061"/>
    <lineage>
        <taxon>Bacteria</taxon>
        <taxon>Pseudomonadati</taxon>
        <taxon>Pseudomonadota</taxon>
        <taxon>Betaproteobacteria</taxon>
        <taxon>Neisseriales</taxon>
        <taxon>Chitinibacteraceae</taxon>
        <taxon>Deefgea</taxon>
    </lineage>
</organism>
<dbReference type="GO" id="GO:0047617">
    <property type="term" value="F:fatty acyl-CoA hydrolase activity"/>
    <property type="evidence" value="ECO:0007669"/>
    <property type="project" value="TreeGrafter"/>
</dbReference>
<comment type="similarity">
    <text evidence="1">Belongs to the 4-hydroxybenzoyl-CoA thioesterase family.</text>
</comment>
<dbReference type="SUPFAM" id="SSF54637">
    <property type="entry name" value="Thioesterase/thiol ester dehydrase-isomerase"/>
    <property type="match status" value="1"/>
</dbReference>
<dbReference type="RefSeq" id="WP_173533873.1">
    <property type="nucleotide sequence ID" value="NZ_CP054143.1"/>
</dbReference>
<reference evidence="3 4" key="1">
    <citation type="submission" date="2020-05" db="EMBL/GenBank/DDBJ databases">
        <title>Complete genome sequence of Deefgea sp. D17.</title>
        <authorList>
            <person name="Bae J.-W."/>
            <person name="Han J.E."/>
        </authorList>
    </citation>
    <scope>NUCLEOTIDE SEQUENCE [LARGE SCALE GENOMIC DNA]</scope>
    <source>
        <strain evidence="3 4">D17</strain>
    </source>
</reference>
<keyword evidence="4" id="KW-1185">Reference proteome</keyword>
<dbReference type="InterPro" id="IPR050563">
    <property type="entry name" value="4-hydroxybenzoyl-CoA_TE"/>
</dbReference>
<dbReference type="PANTHER" id="PTHR31793">
    <property type="entry name" value="4-HYDROXYBENZOYL-COA THIOESTERASE FAMILY MEMBER"/>
    <property type="match status" value="1"/>
</dbReference>
<dbReference type="Proteomes" id="UP000504844">
    <property type="component" value="Chromosome"/>
</dbReference>
<evidence type="ECO:0000256" key="1">
    <source>
        <dbReference type="ARBA" id="ARBA00005953"/>
    </source>
</evidence>
<dbReference type="Pfam" id="PF13279">
    <property type="entry name" value="4HBT_2"/>
    <property type="match status" value="1"/>
</dbReference>
<sequence>MPRIKLDLPECNLFQCNITVRITDINYGQHLAHDALLGLLHEARLQWLAHLGYHSEVDIGGAGLILSDVAVIFLHEAFYGDVLQISLGIDEISQTRFELYYDVSTQAHPIAKAKTTMACFSYTERKIMSLPVLFRQAIKSQEQQ</sequence>
<gene>
    <name evidence="3" type="ORF">HQN60_12030</name>
</gene>
<dbReference type="Gene3D" id="3.10.129.10">
    <property type="entry name" value="Hotdog Thioesterase"/>
    <property type="match status" value="1"/>
</dbReference>
<dbReference type="AlphaFoldDB" id="A0A6M8SRS3"/>
<dbReference type="EMBL" id="CP054143">
    <property type="protein sequence ID" value="QKJ67371.1"/>
    <property type="molecule type" value="Genomic_DNA"/>
</dbReference>
<accession>A0A6M8SRS3</accession>